<protein>
    <submittedName>
        <fullName evidence="3">Prepilin peptidase</fullName>
        <ecNumber evidence="3">3.4.23.43</ecNumber>
    </submittedName>
</protein>
<evidence type="ECO:0000256" key="1">
    <source>
        <dbReference type="SAM" id="Phobius"/>
    </source>
</evidence>
<evidence type="ECO:0000313" key="4">
    <source>
        <dbReference type="Proteomes" id="UP001149400"/>
    </source>
</evidence>
<feature type="transmembrane region" description="Helical" evidence="1">
    <location>
        <begin position="122"/>
        <end position="141"/>
    </location>
</feature>
<evidence type="ECO:0000259" key="2">
    <source>
        <dbReference type="Pfam" id="PF01478"/>
    </source>
</evidence>
<dbReference type="InterPro" id="IPR000045">
    <property type="entry name" value="Prepilin_IV_endopep_pep"/>
</dbReference>
<feature type="domain" description="Prepilin type IV endopeptidase peptidase" evidence="2">
    <location>
        <begin position="6"/>
        <end position="105"/>
    </location>
</feature>
<dbReference type="Gene3D" id="1.20.120.1220">
    <property type="match status" value="1"/>
</dbReference>
<dbReference type="RefSeq" id="WP_274165482.1">
    <property type="nucleotide sequence ID" value="NZ_JAJUBC010000019.1"/>
</dbReference>
<feature type="transmembrane region" description="Helical" evidence="1">
    <location>
        <begin position="90"/>
        <end position="110"/>
    </location>
</feature>
<name>A0ABT5R305_9GAMM</name>
<proteinExistence type="predicted"/>
<comment type="caution">
    <text evidence="3">The sequence shown here is derived from an EMBL/GenBank/DDBJ whole genome shotgun (WGS) entry which is preliminary data.</text>
</comment>
<keyword evidence="3" id="KW-0378">Hydrolase</keyword>
<dbReference type="EMBL" id="JAJUBC010000019">
    <property type="protein sequence ID" value="MDD1794656.1"/>
    <property type="molecule type" value="Genomic_DNA"/>
</dbReference>
<dbReference type="GO" id="GO:0004190">
    <property type="term" value="F:aspartic-type endopeptidase activity"/>
    <property type="evidence" value="ECO:0007669"/>
    <property type="project" value="UniProtKB-EC"/>
</dbReference>
<keyword evidence="4" id="KW-1185">Reference proteome</keyword>
<dbReference type="Proteomes" id="UP001149400">
    <property type="component" value="Unassembled WGS sequence"/>
</dbReference>
<keyword evidence="1" id="KW-0812">Transmembrane</keyword>
<feature type="transmembrane region" description="Helical" evidence="1">
    <location>
        <begin position="56"/>
        <end position="84"/>
    </location>
</feature>
<sequence>MNLIGLVLIAISTVIIVSDIKERKISNRLNLVVLVCCLLIAYEYENIELHILRSTLVLTVGLVIFSLGIIGAGDIKLLSIYALIIDSQYWTLSLVTIGFIGGITALIILIKSKIVKNGKNKGVPYGVPIVFSSLFFIHLSALS</sequence>
<dbReference type="Pfam" id="PF01478">
    <property type="entry name" value="Peptidase_A24"/>
    <property type="match status" value="1"/>
</dbReference>
<organism evidence="3 4">
    <name type="scientific">Enterovibrio gelatinilyticus</name>
    <dbReference type="NCBI Taxonomy" id="2899819"/>
    <lineage>
        <taxon>Bacteria</taxon>
        <taxon>Pseudomonadati</taxon>
        <taxon>Pseudomonadota</taxon>
        <taxon>Gammaproteobacteria</taxon>
        <taxon>Vibrionales</taxon>
        <taxon>Vibrionaceae</taxon>
        <taxon>Enterovibrio</taxon>
    </lineage>
</organism>
<gene>
    <name evidence="3" type="ORF">LRP50_16095</name>
</gene>
<keyword evidence="1" id="KW-1133">Transmembrane helix</keyword>
<evidence type="ECO:0000313" key="3">
    <source>
        <dbReference type="EMBL" id="MDD1794656.1"/>
    </source>
</evidence>
<feature type="transmembrane region" description="Helical" evidence="1">
    <location>
        <begin position="28"/>
        <end position="44"/>
    </location>
</feature>
<dbReference type="EC" id="3.4.23.43" evidence="3"/>
<accession>A0ABT5R305</accession>
<keyword evidence="1" id="KW-0472">Membrane</keyword>
<reference evidence="3" key="1">
    <citation type="submission" date="2021-12" db="EMBL/GenBank/DDBJ databases">
        <title>Enterovibrio ZSDZ35 sp. nov. and Enterovibrio ZSDZ42 sp. nov., isolated from coastal seawater in Qingdao.</title>
        <authorList>
            <person name="Zhang P."/>
        </authorList>
    </citation>
    <scope>NUCLEOTIDE SEQUENCE</scope>
    <source>
        <strain evidence="3">ZSDZ42</strain>
    </source>
</reference>